<dbReference type="GO" id="GO:0022857">
    <property type="term" value="F:transmembrane transporter activity"/>
    <property type="evidence" value="ECO:0007669"/>
    <property type="project" value="InterPro"/>
</dbReference>
<feature type="transmembrane region" description="Helical" evidence="1">
    <location>
        <begin position="232"/>
        <end position="256"/>
    </location>
</feature>
<keyword evidence="1" id="KW-0812">Transmembrane</keyword>
<evidence type="ECO:0000256" key="1">
    <source>
        <dbReference type="SAM" id="Phobius"/>
    </source>
</evidence>
<protein>
    <recommendedName>
        <fullName evidence="4">Major facilitator superfamily (MFS) profile domain-containing protein</fullName>
    </recommendedName>
</protein>
<dbReference type="PANTHER" id="PTHR23526">
    <property type="entry name" value="INTEGRAL MEMBRANE TRANSPORT PROTEIN-RELATED"/>
    <property type="match status" value="1"/>
</dbReference>
<dbReference type="InterPro" id="IPR011701">
    <property type="entry name" value="MFS"/>
</dbReference>
<dbReference type="PANTHER" id="PTHR23526:SF2">
    <property type="entry name" value="MAJOR FACILITATOR SUPERFAMILY (MFS) PROFILE DOMAIN-CONTAINING PROTEIN"/>
    <property type="match status" value="1"/>
</dbReference>
<evidence type="ECO:0000313" key="2">
    <source>
        <dbReference type="EMBL" id="PJF47252.1"/>
    </source>
</evidence>
<feature type="transmembrane region" description="Helical" evidence="1">
    <location>
        <begin position="186"/>
        <end position="204"/>
    </location>
</feature>
<feature type="transmembrane region" description="Helical" evidence="1">
    <location>
        <begin position="323"/>
        <end position="345"/>
    </location>
</feature>
<accession>A0A2M8QBT1</accession>
<feature type="transmembrane region" description="Helical" evidence="1">
    <location>
        <begin position="52"/>
        <end position="72"/>
    </location>
</feature>
<evidence type="ECO:0008006" key="4">
    <source>
        <dbReference type="Google" id="ProtNLM"/>
    </source>
</evidence>
<feature type="transmembrane region" description="Helical" evidence="1">
    <location>
        <begin position="20"/>
        <end position="40"/>
    </location>
</feature>
<dbReference type="Pfam" id="PF07690">
    <property type="entry name" value="MFS_1"/>
    <property type="match status" value="1"/>
</dbReference>
<feature type="transmembrane region" description="Helical" evidence="1">
    <location>
        <begin position="366"/>
        <end position="389"/>
    </location>
</feature>
<feature type="transmembrane region" description="Helical" evidence="1">
    <location>
        <begin position="268"/>
        <end position="290"/>
    </location>
</feature>
<feature type="transmembrane region" description="Helical" evidence="1">
    <location>
        <begin position="84"/>
        <end position="106"/>
    </location>
</feature>
<dbReference type="EMBL" id="PGTN01000059">
    <property type="protein sequence ID" value="PJF47252.1"/>
    <property type="molecule type" value="Genomic_DNA"/>
</dbReference>
<proteinExistence type="predicted"/>
<sequence>MTPMTTALTDRQKIRKLPFYIAAMTMNSVFTTLTVFGSVFPLFLADLGLDKARIGVALALIPYATLISPFMAPFVSKWGFRRTFLIVWTIRKFIITAMLLAPAILATAGPDAAFVWVTLCIVGFALCRAAGDTGLLPWTQELVPNDIRGKFMAFENVIVTLAQIAVVALAGFLIDHLTGSARYTTPMGIGVVGGLIGVLLFSLLPGGKPTRQTIDLRAHLAEVRIALGDRNFIFFMSMLTLVTLGSGLSGSFIPLFANEQIGLSPGNVVLLSIGSSAGTLLAALPVGWALDRIGNKPLMWIGLAALLALPLCWLAVPRHAPDSLAFAMGISFVAGIGGATWSMSWSRFLFNAAVPPQHSAVYLSVYYAWSSFVGGSGPLLAGAILTALAPGMSNPYAGLFAISLIPMLIGGGVLGRLRDHEAVSLRHLAGRALRRASRT</sequence>
<dbReference type="Proteomes" id="UP000230790">
    <property type="component" value="Unassembled WGS sequence"/>
</dbReference>
<gene>
    <name evidence="2" type="ORF">CUN48_09710</name>
</gene>
<dbReference type="AlphaFoldDB" id="A0A2M8QBT1"/>
<dbReference type="SUPFAM" id="SSF103473">
    <property type="entry name" value="MFS general substrate transporter"/>
    <property type="match status" value="1"/>
</dbReference>
<keyword evidence="1" id="KW-0472">Membrane</keyword>
<reference evidence="2 3" key="1">
    <citation type="submission" date="2017-11" db="EMBL/GenBank/DDBJ databases">
        <title>Evolution of Phototrophy in the Chloroflexi Phylum Driven by Horizontal Gene Transfer.</title>
        <authorList>
            <person name="Ward L.M."/>
            <person name="Hemp J."/>
            <person name="Shih P.M."/>
            <person name="Mcglynn S.E."/>
            <person name="Fischer W."/>
        </authorList>
    </citation>
    <scope>NUCLEOTIDE SEQUENCE [LARGE SCALE GENOMIC DNA]</scope>
    <source>
        <strain evidence="2">JP3_7</strain>
    </source>
</reference>
<dbReference type="InterPro" id="IPR036259">
    <property type="entry name" value="MFS_trans_sf"/>
</dbReference>
<feature type="transmembrane region" description="Helical" evidence="1">
    <location>
        <begin position="152"/>
        <end position="174"/>
    </location>
</feature>
<feature type="transmembrane region" description="Helical" evidence="1">
    <location>
        <begin position="112"/>
        <end position="131"/>
    </location>
</feature>
<organism evidence="2 3">
    <name type="scientific">Candidatus Thermofonsia Clade 3 bacterium</name>
    <dbReference type="NCBI Taxonomy" id="2364212"/>
    <lineage>
        <taxon>Bacteria</taxon>
        <taxon>Bacillati</taxon>
        <taxon>Chloroflexota</taxon>
        <taxon>Candidatus Thermofontia</taxon>
        <taxon>Candidatus Thermofonsia Clade 3</taxon>
    </lineage>
</organism>
<keyword evidence="1" id="KW-1133">Transmembrane helix</keyword>
<dbReference type="InterPro" id="IPR052528">
    <property type="entry name" value="Sugar_transport-like"/>
</dbReference>
<feature type="transmembrane region" description="Helical" evidence="1">
    <location>
        <begin position="395"/>
        <end position="417"/>
    </location>
</feature>
<evidence type="ECO:0000313" key="3">
    <source>
        <dbReference type="Proteomes" id="UP000230790"/>
    </source>
</evidence>
<dbReference type="Gene3D" id="1.20.1250.20">
    <property type="entry name" value="MFS general substrate transporter like domains"/>
    <property type="match status" value="2"/>
</dbReference>
<name>A0A2M8QBT1_9CHLR</name>
<feature type="transmembrane region" description="Helical" evidence="1">
    <location>
        <begin position="297"/>
        <end position="317"/>
    </location>
</feature>
<comment type="caution">
    <text evidence="2">The sequence shown here is derived from an EMBL/GenBank/DDBJ whole genome shotgun (WGS) entry which is preliminary data.</text>
</comment>